<evidence type="ECO:0000256" key="3">
    <source>
        <dbReference type="ARBA" id="ARBA00022989"/>
    </source>
</evidence>
<evidence type="ECO:0000256" key="6">
    <source>
        <dbReference type="SAM" id="Phobius"/>
    </source>
</evidence>
<feature type="region of interest" description="Disordered" evidence="5">
    <location>
        <begin position="100"/>
        <end position="131"/>
    </location>
</feature>
<dbReference type="Pfam" id="PF06305">
    <property type="entry name" value="LapA_dom"/>
    <property type="match status" value="1"/>
</dbReference>
<keyword evidence="4 6" id="KW-0472">Membrane</keyword>
<evidence type="ECO:0000313" key="9">
    <source>
        <dbReference type="Proteomes" id="UP000189796"/>
    </source>
</evidence>
<name>A0A1M5YLM6_9BRAD</name>
<dbReference type="OrthoDB" id="7868067at2"/>
<keyword evidence="3 6" id="KW-1133">Transmembrane helix</keyword>
<evidence type="ECO:0000256" key="2">
    <source>
        <dbReference type="ARBA" id="ARBA00022692"/>
    </source>
</evidence>
<dbReference type="RefSeq" id="WP_079607878.1">
    <property type="nucleotide sequence ID" value="NZ_LT670817.1"/>
</dbReference>
<keyword evidence="2 6" id="KW-0812">Transmembrane</keyword>
<protein>
    <recommendedName>
        <fullName evidence="7">Lipopolysaccharide assembly protein A domain-containing protein</fullName>
    </recommendedName>
</protein>
<evidence type="ECO:0000313" key="8">
    <source>
        <dbReference type="EMBL" id="SHI12870.1"/>
    </source>
</evidence>
<reference evidence="8 9" key="1">
    <citation type="submission" date="2016-11" db="EMBL/GenBank/DDBJ databases">
        <authorList>
            <person name="Jaros S."/>
            <person name="Januszkiewicz K."/>
            <person name="Wedrychowicz H."/>
        </authorList>
    </citation>
    <scope>NUCLEOTIDE SEQUENCE [LARGE SCALE GENOMIC DNA]</scope>
    <source>
        <strain evidence="8 9">GAS138</strain>
    </source>
</reference>
<sequence>MRKFLTGLVLIPLGLIFVVFAVANRHWVTVSFDPFNSTDPSVAVTLPLFVVIIVVAILGVVAGGTATWFRQRHWRRAARQYEADARQARAQMADLRAGAMTPSRYDLPRIPAPQPGGGYGAGGRDKQGATL</sequence>
<dbReference type="InterPro" id="IPR010445">
    <property type="entry name" value="LapA_dom"/>
</dbReference>
<feature type="domain" description="Lipopolysaccharide assembly protein A" evidence="7">
    <location>
        <begin position="44"/>
        <end position="91"/>
    </location>
</feature>
<organism evidence="8 9">
    <name type="scientific">Bradyrhizobium erythrophlei</name>
    <dbReference type="NCBI Taxonomy" id="1437360"/>
    <lineage>
        <taxon>Bacteria</taxon>
        <taxon>Pseudomonadati</taxon>
        <taxon>Pseudomonadota</taxon>
        <taxon>Alphaproteobacteria</taxon>
        <taxon>Hyphomicrobiales</taxon>
        <taxon>Nitrobacteraceae</taxon>
        <taxon>Bradyrhizobium</taxon>
    </lineage>
</organism>
<keyword evidence="1" id="KW-1003">Cell membrane</keyword>
<dbReference type="EMBL" id="LT670817">
    <property type="protein sequence ID" value="SHI12870.1"/>
    <property type="molecule type" value="Genomic_DNA"/>
</dbReference>
<feature type="transmembrane region" description="Helical" evidence="6">
    <location>
        <begin position="45"/>
        <end position="69"/>
    </location>
</feature>
<evidence type="ECO:0000256" key="1">
    <source>
        <dbReference type="ARBA" id="ARBA00022475"/>
    </source>
</evidence>
<evidence type="ECO:0000259" key="7">
    <source>
        <dbReference type="Pfam" id="PF06305"/>
    </source>
</evidence>
<gene>
    <name evidence="8" type="ORF">SAMN05443248_8482</name>
</gene>
<accession>A0A1M5YLM6</accession>
<dbReference type="GO" id="GO:0005886">
    <property type="term" value="C:plasma membrane"/>
    <property type="evidence" value="ECO:0007669"/>
    <property type="project" value="InterPro"/>
</dbReference>
<dbReference type="Proteomes" id="UP000189796">
    <property type="component" value="Chromosome I"/>
</dbReference>
<proteinExistence type="predicted"/>
<evidence type="ECO:0000256" key="5">
    <source>
        <dbReference type="SAM" id="MobiDB-lite"/>
    </source>
</evidence>
<dbReference type="AlphaFoldDB" id="A0A1M5YLM6"/>
<evidence type="ECO:0000256" key="4">
    <source>
        <dbReference type="ARBA" id="ARBA00023136"/>
    </source>
</evidence>